<accession>A0ACB7WFG1</accession>
<comment type="caution">
    <text evidence="1">The sequence shown here is derived from an EMBL/GenBank/DDBJ whole genome shotgun (WGS) entry which is preliminary data.</text>
</comment>
<dbReference type="Proteomes" id="UP000827976">
    <property type="component" value="Chromosome 4"/>
</dbReference>
<protein>
    <submittedName>
        <fullName evidence="1">Tripeptidyl-peptidase II protein</fullName>
        <ecNumber evidence="1">3.4.14.10</ecNumber>
    </submittedName>
</protein>
<dbReference type="EMBL" id="CM037014">
    <property type="protein sequence ID" value="KAH7686785.1"/>
    <property type="molecule type" value="Genomic_DNA"/>
</dbReference>
<gene>
    <name evidence="1" type="ORF">IHE45_04G127400</name>
</gene>
<evidence type="ECO:0000313" key="2">
    <source>
        <dbReference type="Proteomes" id="UP000827976"/>
    </source>
</evidence>
<keyword evidence="2" id="KW-1185">Reference proteome</keyword>
<dbReference type="EC" id="3.4.14.10" evidence="1"/>
<name>A0ACB7WFG1_DIOAL</name>
<proteinExistence type="predicted"/>
<evidence type="ECO:0000313" key="1">
    <source>
        <dbReference type="EMBL" id="KAH7686785.1"/>
    </source>
</evidence>
<keyword evidence="1" id="KW-0378">Hydrolase</keyword>
<sequence>MTLQSSPQSLYLLALITLSSLNLLHLKAEASSKLYIVYLGEKQHEDPNVVAAAHHDMLTAQLGSKEDALSSILYNYKHGFSGFAAMLTESQAKTIGELPEVMSIRPSRTYKIQTTRSWDYLGLHYNEPKGLLHDSHQGEDIIIGMVDTGIWPESPSFSDADLGPIPSRWKGICQTGQAFNSSNCNRKIIGARWYTKGVDPEQLKEEYLSARAFNDHGTHTASTAAGGLVRNVSAHGLAAGAARGGAPRARLAIYKTCWGSNGDCSEAAVLKAIDDAIHDGVDVLSLSIGPVGGKGYLEGSLNAVAKGITLVFAGGNGGPATRNLINELPWVITVAASTIDRSFPTVITLGNGQKLAGQAIYYQPTNISFKPLYFGGSCSVDSLNNTDVVGSIVLCSPAEIISFSPRYDPYIAATNVIKANGAGVIYAMYTTNLLFFFESCNNYLVICAIVDFGIAREIQKYGNITSLEGTKPMIKVSLTRDVAGQRVPSPNIAFFSSRGPSALFPDLLLPDIAAPGVSIVAAMRDTYDFLSGTSVACPHISGIVALLKSLHPSWSPAAIKSALVTTASITNEYGWPIEAEGLPRKLADPFDFGGGHVNPNKAADPGLIYDIDPKDYLKFFNCSIGIPDACDSTKPLYYLNLPSISIPNLKSTVTIWRTVTNVGSTDAVYEAIPESPVGVEMVVEPPVLVFNCTHKVHTFKVEFTAAFKMQGDYKFGSLTWYDKDDHRVRIPIAIRIVIQDFFSDAS</sequence>
<reference evidence="2" key="1">
    <citation type="journal article" date="2022" name="Nat. Commun.">
        <title>Chromosome evolution and the genetic basis of agronomically important traits in greater yam.</title>
        <authorList>
            <person name="Bredeson J.V."/>
            <person name="Lyons J.B."/>
            <person name="Oniyinde I.O."/>
            <person name="Okereke N.R."/>
            <person name="Kolade O."/>
            <person name="Nnabue I."/>
            <person name="Nwadili C.O."/>
            <person name="Hribova E."/>
            <person name="Parker M."/>
            <person name="Nwogha J."/>
            <person name="Shu S."/>
            <person name="Carlson J."/>
            <person name="Kariba R."/>
            <person name="Muthemba S."/>
            <person name="Knop K."/>
            <person name="Barton G.J."/>
            <person name="Sherwood A.V."/>
            <person name="Lopez-Montes A."/>
            <person name="Asiedu R."/>
            <person name="Jamnadass R."/>
            <person name="Muchugi A."/>
            <person name="Goodstein D."/>
            <person name="Egesi C.N."/>
            <person name="Featherston J."/>
            <person name="Asfaw A."/>
            <person name="Simpson G.G."/>
            <person name="Dolezel J."/>
            <person name="Hendre P.S."/>
            <person name="Van Deynze A."/>
            <person name="Kumar P.L."/>
            <person name="Obidiegwu J.E."/>
            <person name="Bhattacharjee R."/>
            <person name="Rokhsar D.S."/>
        </authorList>
    </citation>
    <scope>NUCLEOTIDE SEQUENCE [LARGE SCALE GENOMIC DNA]</scope>
    <source>
        <strain evidence="2">cv. TDa95/00328</strain>
    </source>
</reference>
<organism evidence="1 2">
    <name type="scientific">Dioscorea alata</name>
    <name type="common">Purple yam</name>
    <dbReference type="NCBI Taxonomy" id="55571"/>
    <lineage>
        <taxon>Eukaryota</taxon>
        <taxon>Viridiplantae</taxon>
        <taxon>Streptophyta</taxon>
        <taxon>Embryophyta</taxon>
        <taxon>Tracheophyta</taxon>
        <taxon>Spermatophyta</taxon>
        <taxon>Magnoliopsida</taxon>
        <taxon>Liliopsida</taxon>
        <taxon>Dioscoreales</taxon>
        <taxon>Dioscoreaceae</taxon>
        <taxon>Dioscorea</taxon>
    </lineage>
</organism>